<dbReference type="EMBL" id="RKHG01000001">
    <property type="protein sequence ID" value="ROR55454.1"/>
    <property type="molecule type" value="Genomic_DNA"/>
</dbReference>
<evidence type="ECO:0000313" key="1">
    <source>
        <dbReference type="EMBL" id="ROR55454.1"/>
    </source>
</evidence>
<evidence type="ECO:0000313" key="2">
    <source>
        <dbReference type="Proteomes" id="UP000275749"/>
    </source>
</evidence>
<gene>
    <name evidence="1" type="ORF">EDD41_2728</name>
</gene>
<name>A0A3N1ZX84_9ACTN</name>
<comment type="caution">
    <text evidence="1">The sequence shown here is derived from an EMBL/GenBank/DDBJ whole genome shotgun (WGS) entry which is preliminary data.</text>
</comment>
<dbReference type="Proteomes" id="UP000275749">
    <property type="component" value="Unassembled WGS sequence"/>
</dbReference>
<accession>A0A3N1ZX84</accession>
<proteinExistence type="predicted"/>
<reference evidence="1 2" key="1">
    <citation type="submission" date="2018-11" db="EMBL/GenBank/DDBJ databases">
        <title>Sequencing the genomes of 1000 actinobacteria strains.</title>
        <authorList>
            <person name="Klenk H.-P."/>
        </authorList>
    </citation>
    <scope>NUCLEOTIDE SEQUENCE [LARGE SCALE GENOMIC DNA]</scope>
    <source>
        <strain evidence="1 2">DSM 10546</strain>
    </source>
</reference>
<sequence length="131" mass="14229">MEAMKTLLLNTAKRVLVYLLSLINQRCQVRQQHQAAQQQVALAFIQEADRTLSKLSATKDPWGAMGDLFAASSAVELICPPSVGTAARTFTSSLVDALATGTVPDAWDGARERFIREAQPLFTTVQPQVLG</sequence>
<organism evidence="1 2">
    <name type="scientific">Luteococcus japonicus</name>
    <dbReference type="NCBI Taxonomy" id="33984"/>
    <lineage>
        <taxon>Bacteria</taxon>
        <taxon>Bacillati</taxon>
        <taxon>Actinomycetota</taxon>
        <taxon>Actinomycetes</taxon>
        <taxon>Propionibacteriales</taxon>
        <taxon>Propionibacteriaceae</taxon>
        <taxon>Luteococcus</taxon>
    </lineage>
</organism>
<protein>
    <submittedName>
        <fullName evidence="1">Uncharacterized protein</fullName>
    </submittedName>
</protein>
<dbReference type="AlphaFoldDB" id="A0A3N1ZX84"/>